<evidence type="ECO:0000256" key="1">
    <source>
        <dbReference type="SAM" id="MobiDB-lite"/>
    </source>
</evidence>
<dbReference type="AlphaFoldDB" id="A0A9Q3B928"/>
<proteinExistence type="predicted"/>
<organism evidence="2 3">
    <name type="scientific">Austropuccinia psidii MF-1</name>
    <dbReference type="NCBI Taxonomy" id="1389203"/>
    <lineage>
        <taxon>Eukaryota</taxon>
        <taxon>Fungi</taxon>
        <taxon>Dikarya</taxon>
        <taxon>Basidiomycota</taxon>
        <taxon>Pucciniomycotina</taxon>
        <taxon>Pucciniomycetes</taxon>
        <taxon>Pucciniales</taxon>
        <taxon>Sphaerophragmiaceae</taxon>
        <taxon>Austropuccinia</taxon>
    </lineage>
</organism>
<accession>A0A9Q3B928</accession>
<evidence type="ECO:0000313" key="3">
    <source>
        <dbReference type="Proteomes" id="UP000765509"/>
    </source>
</evidence>
<feature type="region of interest" description="Disordered" evidence="1">
    <location>
        <begin position="64"/>
        <end position="115"/>
    </location>
</feature>
<dbReference type="Proteomes" id="UP000765509">
    <property type="component" value="Unassembled WGS sequence"/>
</dbReference>
<gene>
    <name evidence="2" type="ORF">O181_000657</name>
</gene>
<keyword evidence="3" id="KW-1185">Reference proteome</keyword>
<protein>
    <submittedName>
        <fullName evidence="2">Uncharacterized protein</fullName>
    </submittedName>
</protein>
<dbReference type="EMBL" id="AVOT02000080">
    <property type="protein sequence ID" value="MBW0460942.1"/>
    <property type="molecule type" value="Genomic_DNA"/>
</dbReference>
<comment type="caution">
    <text evidence="2">The sequence shown here is derived from an EMBL/GenBank/DDBJ whole genome shotgun (WGS) entry which is preliminary data.</text>
</comment>
<feature type="compositionally biased region" description="Pro residues" evidence="1">
    <location>
        <begin position="85"/>
        <end position="95"/>
    </location>
</feature>
<reference evidence="2" key="1">
    <citation type="submission" date="2021-03" db="EMBL/GenBank/DDBJ databases">
        <title>Draft genome sequence of rust myrtle Austropuccinia psidii MF-1, a brazilian biotype.</title>
        <authorList>
            <person name="Quecine M.C."/>
            <person name="Pachon D.M.R."/>
            <person name="Bonatelli M.L."/>
            <person name="Correr F.H."/>
            <person name="Franceschini L.M."/>
            <person name="Leite T.F."/>
            <person name="Margarido G.R.A."/>
            <person name="Almeida C.A."/>
            <person name="Ferrarezi J.A."/>
            <person name="Labate C.A."/>
        </authorList>
    </citation>
    <scope>NUCLEOTIDE SEQUENCE</scope>
    <source>
        <strain evidence="2">MF-1</strain>
    </source>
</reference>
<sequence>MVTSLLHRREVIIRPMKDGDGNRTFELWPIVTMSWHPRESNAKNKTHQIPPNKTHPFNVCLTSKPHGNPLLARVAPDEPSQHNEPPIPGPDPSSKPPEDVLTCEPEPEVAPTQSMKEPFVKSQLFLTPPLPISILSCYSPLVHHHRQYGFYYILCSRKNSLSPP</sequence>
<evidence type="ECO:0000313" key="2">
    <source>
        <dbReference type="EMBL" id="MBW0460942.1"/>
    </source>
</evidence>
<name>A0A9Q3B928_9BASI</name>